<dbReference type="GO" id="GO:0007015">
    <property type="term" value="P:actin filament organization"/>
    <property type="evidence" value="ECO:0007669"/>
    <property type="project" value="TreeGrafter"/>
</dbReference>
<protein>
    <submittedName>
        <fullName evidence="9">Putative actin-binding protein</fullName>
    </submittedName>
</protein>
<dbReference type="InterPro" id="IPR011417">
    <property type="entry name" value="ANTH_dom"/>
</dbReference>
<dbReference type="InterPro" id="IPR035964">
    <property type="entry name" value="I/LWEQ_dom_sf"/>
</dbReference>
<dbReference type="PROSITE" id="PS50942">
    <property type="entry name" value="ENTH"/>
    <property type="match status" value="1"/>
</dbReference>
<feature type="coiled-coil region" evidence="5">
    <location>
        <begin position="460"/>
        <end position="546"/>
    </location>
</feature>
<evidence type="ECO:0000256" key="3">
    <source>
        <dbReference type="ARBA" id="ARBA00022490"/>
    </source>
</evidence>
<dbReference type="GO" id="GO:0051015">
    <property type="term" value="F:actin filament binding"/>
    <property type="evidence" value="ECO:0007669"/>
    <property type="project" value="TreeGrafter"/>
</dbReference>
<feature type="region of interest" description="Disordered" evidence="6">
    <location>
        <begin position="976"/>
        <end position="1001"/>
    </location>
</feature>
<dbReference type="GO" id="GO:0006897">
    <property type="term" value="P:endocytosis"/>
    <property type="evidence" value="ECO:0007669"/>
    <property type="project" value="InterPro"/>
</dbReference>
<evidence type="ECO:0000256" key="6">
    <source>
        <dbReference type="SAM" id="MobiDB-lite"/>
    </source>
</evidence>
<dbReference type="SUPFAM" id="SSF48464">
    <property type="entry name" value="ENTH/VHS domain"/>
    <property type="match status" value="1"/>
</dbReference>
<dbReference type="FunFam" id="1.20.1410.10:FF:000006">
    <property type="entry name" value="Huntingtin interacting protein"/>
    <property type="match status" value="1"/>
</dbReference>
<evidence type="ECO:0000259" key="7">
    <source>
        <dbReference type="PROSITE" id="PS50942"/>
    </source>
</evidence>
<dbReference type="GO" id="GO:0032051">
    <property type="term" value="F:clathrin light chain binding"/>
    <property type="evidence" value="ECO:0007669"/>
    <property type="project" value="TreeGrafter"/>
</dbReference>
<dbReference type="GO" id="GO:0043325">
    <property type="term" value="F:phosphatidylinositol-3,4-bisphosphate binding"/>
    <property type="evidence" value="ECO:0007669"/>
    <property type="project" value="TreeGrafter"/>
</dbReference>
<dbReference type="InterPro" id="IPR030224">
    <property type="entry name" value="Sla2_fam"/>
</dbReference>
<keyword evidence="4" id="KW-0009">Actin-binding</keyword>
<dbReference type="FunFam" id="1.25.40.90:FF:000012">
    <property type="entry name" value="Huntingtin interacting protein 1-related"/>
    <property type="match status" value="1"/>
</dbReference>
<dbReference type="GO" id="GO:0080025">
    <property type="term" value="F:phosphatidylinositol-3,5-bisphosphate binding"/>
    <property type="evidence" value="ECO:0007669"/>
    <property type="project" value="TreeGrafter"/>
</dbReference>
<dbReference type="GO" id="GO:0048268">
    <property type="term" value="P:clathrin coat assembly"/>
    <property type="evidence" value="ECO:0007669"/>
    <property type="project" value="TreeGrafter"/>
</dbReference>
<comment type="subcellular location">
    <subcellularLocation>
        <location evidence="1">Cytoplasm</location>
    </subcellularLocation>
</comment>
<dbReference type="Gene3D" id="1.20.1410.10">
    <property type="entry name" value="I/LWEQ domain"/>
    <property type="match status" value="1"/>
</dbReference>
<dbReference type="SMART" id="SM00307">
    <property type="entry name" value="ILWEQ"/>
    <property type="match status" value="1"/>
</dbReference>
<dbReference type="CTD" id="3092"/>
<evidence type="ECO:0000256" key="1">
    <source>
        <dbReference type="ARBA" id="ARBA00004496"/>
    </source>
</evidence>
<accession>A0A2R5LJD2</accession>
<evidence type="ECO:0000256" key="4">
    <source>
        <dbReference type="ARBA" id="ARBA00023203"/>
    </source>
</evidence>
<dbReference type="SMART" id="SM00273">
    <property type="entry name" value="ENTH"/>
    <property type="match status" value="1"/>
</dbReference>
<feature type="domain" description="ENTH" evidence="7">
    <location>
        <begin position="21"/>
        <end position="149"/>
    </location>
</feature>
<dbReference type="RefSeq" id="XP_064461070.1">
    <property type="nucleotide sequence ID" value="XM_064605000.1"/>
</dbReference>
<dbReference type="GeneID" id="135371031"/>
<dbReference type="GO" id="GO:0035615">
    <property type="term" value="F:clathrin adaptor activity"/>
    <property type="evidence" value="ECO:0007669"/>
    <property type="project" value="TreeGrafter"/>
</dbReference>
<evidence type="ECO:0000256" key="2">
    <source>
        <dbReference type="ARBA" id="ARBA00010135"/>
    </source>
</evidence>
<keyword evidence="5" id="KW-0175">Coiled coil</keyword>
<sequence>MSTLPLPKALTQRRTNSLEQEKENFEKSQAISISKAINSSECPVKEKHVRSAIIGTFHEKGAHTFWSIAMKLPLQENPIVCWKFCHVVHKLLREGYHRVIPDSLRYRQTFLEYGKLWGLLKEGYGKLIQCYCQLIVAKLNFHSRNPKFPGNMTVTDEALDDIGEHDVNVFFQLACEMFDYMDEVLALQQAVFGSLDMARSNSMTNSGQCRLAPLIPCIQDSSQLYDYTVKVLFKLHAALPSDTLCGHRERFLKQFKQLQQFYLSSVNLQYFKHLIQVPLLPENPPNFLVASDLSSHVSPVVILPPQADTPENEPIEGMLIDTSVPERFEQVLGASGDVPDGHQSSTDEAEKDRMIAKLLRENSELRMELQKVRIEEQRFADDLKRHVLALEAQIAENERTIHSLSKENEVLQSSAEDETEAAKKVEEADKKWKASEEKFHKMKDVYTKLREEHIGLLRSKAEIERQLTSVRAVAENAEKARQELNEQLMLAVEEKQTAQERIQLVGERLTHAEASSQENEQLKKGVESLQEQFKALQEASQEKDAEHNHALSELKEAHKRDKDMLQASAHSNLFSILVGVIKEAEGILKLAIDEMDIPGGSSYSGTPESMSLLTGPALCSLKKLQTGFESYNTNPEVVEGLMCSIYPLAHTLAQLLNAGKAVSAISQDIELGDELVTVCKSLGNGGVSLFELLRCKGSSENVRMSTAAVEKSVSAVAAAVDAIKESLAGEDKRKLGDLVEEELSQMDKAIDEAAQRIQDMLHKSRTGDSGIKLEVNSKILDACTALMQAIRELVKASKHLQEEIVGKGKGSGSKKEFYSRNHRWTEGLISASKVVGMGANFLVDAADKVVAGQAKFEELVVASQEIAGATAQLVVASKVKADRGSQRLAELSKASRVLTEATGNVVATAKSCAEMVEDSEAMDFSKLTLHQAKRLEMESQVRVLELESNLQKERVQLAELRRRHYHLAGASEGWDVREENGTGWKSSSISSSLHKTAQDKL</sequence>
<dbReference type="InterPro" id="IPR013809">
    <property type="entry name" value="ENTH"/>
</dbReference>
<dbReference type="Pfam" id="PF07651">
    <property type="entry name" value="ANTH"/>
    <property type="match status" value="1"/>
</dbReference>
<keyword evidence="3" id="KW-0963">Cytoplasm</keyword>
<feature type="coiled-coil region" evidence="5">
    <location>
        <begin position="355"/>
        <end position="428"/>
    </location>
</feature>
<dbReference type="Gene3D" id="1.25.40.90">
    <property type="match status" value="1"/>
</dbReference>
<dbReference type="InterPro" id="IPR002558">
    <property type="entry name" value="ILWEQ_dom"/>
</dbReference>
<dbReference type="Pfam" id="PF01608">
    <property type="entry name" value="I_LWEQ"/>
    <property type="match status" value="1"/>
</dbReference>
<organism evidence="9">
    <name type="scientific">Ornithodoros turicata</name>
    <dbReference type="NCBI Taxonomy" id="34597"/>
    <lineage>
        <taxon>Eukaryota</taxon>
        <taxon>Metazoa</taxon>
        <taxon>Ecdysozoa</taxon>
        <taxon>Arthropoda</taxon>
        <taxon>Chelicerata</taxon>
        <taxon>Arachnida</taxon>
        <taxon>Acari</taxon>
        <taxon>Parasitiformes</taxon>
        <taxon>Ixodida</taxon>
        <taxon>Ixodoidea</taxon>
        <taxon>Argasidae</taxon>
        <taxon>Ornithodorinae</taxon>
        <taxon>Ornithodoros</taxon>
    </lineage>
</organism>
<reference evidence="9" key="1">
    <citation type="submission" date="2018-03" db="EMBL/GenBank/DDBJ databases">
        <title>The relapsing fever spirochete Borrelia turicatae persists in the highly oxidative environment of its soft-bodied tick vector.</title>
        <authorList>
            <person name="Bourret T.J."/>
            <person name="Boyle W.K."/>
            <person name="Valenzuela J.G."/>
            <person name="Oliveira F."/>
            <person name="Lopez J.E."/>
        </authorList>
    </citation>
    <scope>NUCLEOTIDE SEQUENCE</scope>
    <source>
        <strain evidence="9">Kansas strain/isolate</strain>
        <tissue evidence="9">Salivary glands</tissue>
    </source>
</reference>
<dbReference type="EMBL" id="GGLE01005301">
    <property type="protein sequence ID" value="MBY09427.1"/>
    <property type="molecule type" value="Transcribed_RNA"/>
</dbReference>
<evidence type="ECO:0000256" key="5">
    <source>
        <dbReference type="SAM" id="Coils"/>
    </source>
</evidence>
<dbReference type="GO" id="GO:0030864">
    <property type="term" value="C:cortical actin cytoskeleton"/>
    <property type="evidence" value="ECO:0007669"/>
    <property type="project" value="TreeGrafter"/>
</dbReference>
<dbReference type="InterPro" id="IPR008942">
    <property type="entry name" value="ENTH_VHS"/>
</dbReference>
<name>A0A2R5LJD2_9ACAR</name>
<dbReference type="Gene3D" id="1.20.5.1700">
    <property type="match status" value="1"/>
</dbReference>
<dbReference type="PANTHER" id="PTHR10407">
    <property type="entry name" value="HUNTINGTIN INTERACTING PROTEIN 1"/>
    <property type="match status" value="1"/>
</dbReference>
<feature type="domain" description="I/LWEQ" evidence="8">
    <location>
        <begin position="727"/>
        <end position="968"/>
    </location>
</feature>
<evidence type="ECO:0000259" key="8">
    <source>
        <dbReference type="PROSITE" id="PS50945"/>
    </source>
</evidence>
<dbReference type="GO" id="GO:0030136">
    <property type="term" value="C:clathrin-coated vesicle"/>
    <property type="evidence" value="ECO:0007669"/>
    <property type="project" value="TreeGrafter"/>
</dbReference>
<comment type="similarity">
    <text evidence="2">Belongs to the SLA2 family.</text>
</comment>
<dbReference type="PROSITE" id="PS50945">
    <property type="entry name" value="I_LWEQ"/>
    <property type="match status" value="1"/>
</dbReference>
<dbReference type="CDD" id="cd17006">
    <property type="entry name" value="ANTH_N_HIP1_like"/>
    <property type="match status" value="1"/>
</dbReference>
<dbReference type="SUPFAM" id="SSF109885">
    <property type="entry name" value="I/LWEQ domain"/>
    <property type="match status" value="1"/>
</dbReference>
<dbReference type="PANTHER" id="PTHR10407:SF15">
    <property type="entry name" value="HUNTINGTIN INTERACTING PROTEIN 1"/>
    <property type="match status" value="1"/>
</dbReference>
<dbReference type="AlphaFoldDB" id="A0A2R5LJD2"/>
<evidence type="ECO:0000313" key="9">
    <source>
        <dbReference type="EMBL" id="MBY09427.1"/>
    </source>
</evidence>
<proteinExistence type="inferred from homology"/>